<accession>A0A919CG40</accession>
<reference evidence="2" key="2">
    <citation type="submission" date="2020-09" db="EMBL/GenBank/DDBJ databases">
        <authorList>
            <person name="Sun Q."/>
            <person name="Ohkuma M."/>
        </authorList>
    </citation>
    <scope>NUCLEOTIDE SEQUENCE</scope>
    <source>
        <strain evidence="2">JCM 4637</strain>
    </source>
</reference>
<proteinExistence type="predicted"/>
<dbReference type="AlphaFoldDB" id="A0A919CG40"/>
<organism evidence="2 3">
    <name type="scientific">Streptomyces finlayi</name>
    <dbReference type="NCBI Taxonomy" id="67296"/>
    <lineage>
        <taxon>Bacteria</taxon>
        <taxon>Bacillati</taxon>
        <taxon>Actinomycetota</taxon>
        <taxon>Actinomycetes</taxon>
        <taxon>Kitasatosporales</taxon>
        <taxon>Streptomycetaceae</taxon>
        <taxon>Streptomyces</taxon>
    </lineage>
</organism>
<gene>
    <name evidence="2" type="ORF">GCM10010334_84240</name>
</gene>
<feature type="region of interest" description="Disordered" evidence="1">
    <location>
        <begin position="1"/>
        <end position="29"/>
    </location>
</feature>
<reference evidence="2" key="1">
    <citation type="journal article" date="2014" name="Int. J. Syst. Evol. Microbiol.">
        <title>Complete genome sequence of Corynebacterium casei LMG S-19264T (=DSM 44701T), isolated from a smear-ripened cheese.</title>
        <authorList>
            <consortium name="US DOE Joint Genome Institute (JGI-PGF)"/>
            <person name="Walter F."/>
            <person name="Albersmeier A."/>
            <person name="Kalinowski J."/>
            <person name="Ruckert C."/>
        </authorList>
    </citation>
    <scope>NUCLEOTIDE SEQUENCE</scope>
    <source>
        <strain evidence="2">JCM 4637</strain>
    </source>
</reference>
<feature type="region of interest" description="Disordered" evidence="1">
    <location>
        <begin position="49"/>
        <end position="77"/>
    </location>
</feature>
<dbReference type="EMBL" id="BMVC01000038">
    <property type="protein sequence ID" value="GHD20054.1"/>
    <property type="molecule type" value="Genomic_DNA"/>
</dbReference>
<evidence type="ECO:0000313" key="2">
    <source>
        <dbReference type="EMBL" id="GHD20054.1"/>
    </source>
</evidence>
<evidence type="ECO:0000313" key="3">
    <source>
        <dbReference type="Proteomes" id="UP000638353"/>
    </source>
</evidence>
<protein>
    <recommendedName>
        <fullName evidence="4">DUF4177 domain-containing protein</fullName>
    </recommendedName>
</protein>
<evidence type="ECO:0000256" key="1">
    <source>
        <dbReference type="SAM" id="MobiDB-lite"/>
    </source>
</evidence>
<comment type="caution">
    <text evidence="2">The sequence shown here is derived from an EMBL/GenBank/DDBJ whole genome shotgun (WGS) entry which is preliminary data.</text>
</comment>
<name>A0A919CG40_9ACTN</name>
<evidence type="ECO:0008006" key="4">
    <source>
        <dbReference type="Google" id="ProtNLM"/>
    </source>
</evidence>
<sequence length="128" mass="13524">MIPARSPRPSAHRHPQKGRSTATPRPHPSLRHLAGALTVLGALLAAAAPAHAHVEDPPPISGSCSSEPPAKAPEPGKPAKWEYCWEASFPGANIERLNDAGQAGWEVVAPVTPSGTKQWDFLLKRPVG</sequence>
<dbReference type="Proteomes" id="UP000638353">
    <property type="component" value="Unassembled WGS sequence"/>
</dbReference>